<proteinExistence type="inferred from homology"/>
<dbReference type="GO" id="GO:0009847">
    <property type="term" value="P:spore germination"/>
    <property type="evidence" value="ECO:0007669"/>
    <property type="project" value="InterPro"/>
</dbReference>
<evidence type="ECO:0000256" key="1">
    <source>
        <dbReference type="ARBA" id="ARBA00005278"/>
    </source>
</evidence>
<keyword evidence="3" id="KW-0812">Transmembrane</keyword>
<feature type="transmembrane region" description="Helical" evidence="3">
    <location>
        <begin position="414"/>
        <end position="434"/>
    </location>
</feature>
<dbReference type="PIRSF" id="PIRSF005690">
    <property type="entry name" value="GerBA"/>
    <property type="match status" value="1"/>
</dbReference>
<feature type="transmembrane region" description="Helical" evidence="3">
    <location>
        <begin position="388"/>
        <end position="408"/>
    </location>
</feature>
<evidence type="ECO:0000256" key="3">
    <source>
        <dbReference type="SAM" id="Phobius"/>
    </source>
</evidence>
<keyword evidence="2 3" id="KW-0472">Membrane</keyword>
<feature type="transmembrane region" description="Helical" evidence="3">
    <location>
        <begin position="319"/>
        <end position="338"/>
    </location>
</feature>
<evidence type="ECO:0000256" key="2">
    <source>
        <dbReference type="ARBA" id="ARBA00023136"/>
    </source>
</evidence>
<dbReference type="InterPro" id="IPR050768">
    <property type="entry name" value="UPF0353/GerABKA_families"/>
</dbReference>
<accession>A0A4R2RY97</accession>
<gene>
    <name evidence="4" type="ORF">EDD73_10741</name>
</gene>
<evidence type="ECO:0000313" key="4">
    <source>
        <dbReference type="EMBL" id="TCP64971.1"/>
    </source>
</evidence>
<name>A0A4R2RY97_9FIRM</name>
<dbReference type="Pfam" id="PF03323">
    <property type="entry name" value="GerA"/>
    <property type="match status" value="1"/>
</dbReference>
<dbReference type="Proteomes" id="UP000294813">
    <property type="component" value="Unassembled WGS sequence"/>
</dbReference>
<evidence type="ECO:0000313" key="5">
    <source>
        <dbReference type="Proteomes" id="UP000294813"/>
    </source>
</evidence>
<feature type="transmembrane region" description="Helical" evidence="3">
    <location>
        <begin position="441"/>
        <end position="466"/>
    </location>
</feature>
<comment type="caution">
    <text evidence="4">The sequence shown here is derived from an EMBL/GenBank/DDBJ whole genome shotgun (WGS) entry which is preliminary data.</text>
</comment>
<dbReference type="PANTHER" id="PTHR22550">
    <property type="entry name" value="SPORE GERMINATION PROTEIN"/>
    <property type="match status" value="1"/>
</dbReference>
<keyword evidence="5" id="KW-1185">Reference proteome</keyword>
<dbReference type="PANTHER" id="PTHR22550:SF5">
    <property type="entry name" value="LEUCINE ZIPPER PROTEIN 4"/>
    <property type="match status" value="1"/>
</dbReference>
<dbReference type="InterPro" id="IPR004995">
    <property type="entry name" value="Spore_Ger"/>
</dbReference>
<protein>
    <submittedName>
        <fullName evidence="4">Spore germination protein KA</fullName>
    </submittedName>
</protein>
<dbReference type="OrthoDB" id="9772630at2"/>
<comment type="similarity">
    <text evidence="1">Belongs to the GerABKA family.</text>
</comment>
<keyword evidence="3" id="KW-1133">Transmembrane helix</keyword>
<reference evidence="4 5" key="1">
    <citation type="submission" date="2019-03" db="EMBL/GenBank/DDBJ databases">
        <title>Genomic Encyclopedia of Type Strains, Phase IV (KMG-IV): sequencing the most valuable type-strain genomes for metagenomic binning, comparative biology and taxonomic classification.</title>
        <authorList>
            <person name="Goeker M."/>
        </authorList>
    </citation>
    <scope>NUCLEOTIDE SEQUENCE [LARGE SCALE GENOMIC DNA]</scope>
    <source>
        <strain evidence="4 5">DSM 11170</strain>
    </source>
</reference>
<dbReference type="AlphaFoldDB" id="A0A4R2RY97"/>
<organism evidence="4 5">
    <name type="scientific">Heliophilum fasciatum</name>
    <dbReference type="NCBI Taxonomy" id="35700"/>
    <lineage>
        <taxon>Bacteria</taxon>
        <taxon>Bacillati</taxon>
        <taxon>Bacillota</taxon>
        <taxon>Clostridia</taxon>
        <taxon>Eubacteriales</taxon>
        <taxon>Heliobacteriaceae</taxon>
        <taxon>Heliophilum</taxon>
    </lineage>
</organism>
<dbReference type="EMBL" id="SLXT01000007">
    <property type="protein sequence ID" value="TCP64971.1"/>
    <property type="molecule type" value="Genomic_DNA"/>
</dbReference>
<sequence>MVKHRRYTPPLNRNFSIIQQGTVQLPLRNNLTENIRTVQASLGNSSDLVKREVLIPAPFAVKGAILYMEGLIDDQLLNQFVLTSLLVDTPQNLPHNDGSPQQLLESIQRSALTIGKVRSFTIHTKMVRYLLEGHAILLLDQCPKGLALSIASTEFRAIEEPTNQVTIRGPRDSFTETITKNTVLIRRRLKDRHLRLEVLKVGHVSQTNVGLMYLTNIADKNIVTEIRDRLKAIQVDGILESGNLEEFLLKDGYSPFPMIYNTERPDVVCANLLEGKVAIIVDGTPFVLIAPAYFIQFLQSAEDYYEHFDITLFLRTLRYLSFFVAMLGPAIYIAITTFHQEMLPTQLLLSLTTQREGIPFPAFVEALIMEITFEILREAGVRMPRPIGQAISIVGALVIGQAAAQAGFVTPAMVIIVSITALSSFIIPAYNLAIAIRMLRFLMMVLAATLGYYGILIGLFGVLIHLCSLNPFGVPYLTSFAPMDQEAQKDTIYRAPIWSRSLRPRHTAHKNPTRQ</sequence>
<dbReference type="GO" id="GO:0016020">
    <property type="term" value="C:membrane"/>
    <property type="evidence" value="ECO:0007669"/>
    <property type="project" value="InterPro"/>
</dbReference>
<dbReference type="RefSeq" id="WP_131918709.1">
    <property type="nucleotide sequence ID" value="NZ_JAOQNU010000007.1"/>
</dbReference>